<gene>
    <name evidence="1" type="ORF">DPMN_073225</name>
</gene>
<evidence type="ECO:0000313" key="1">
    <source>
        <dbReference type="EMBL" id="KAH3713432.1"/>
    </source>
</evidence>
<accession>A0A9D4BYN0</accession>
<dbReference type="Proteomes" id="UP000828390">
    <property type="component" value="Unassembled WGS sequence"/>
</dbReference>
<dbReference type="EMBL" id="JAIWYP010000014">
    <property type="protein sequence ID" value="KAH3713432.1"/>
    <property type="molecule type" value="Genomic_DNA"/>
</dbReference>
<protein>
    <submittedName>
        <fullName evidence="1">Uncharacterized protein</fullName>
    </submittedName>
</protein>
<keyword evidence="2" id="KW-1185">Reference proteome</keyword>
<reference evidence="1" key="2">
    <citation type="submission" date="2020-11" db="EMBL/GenBank/DDBJ databases">
        <authorList>
            <person name="McCartney M.A."/>
            <person name="Auch B."/>
            <person name="Kono T."/>
            <person name="Mallez S."/>
            <person name="Becker A."/>
            <person name="Gohl D.M."/>
            <person name="Silverstein K.A.T."/>
            <person name="Koren S."/>
            <person name="Bechman K.B."/>
            <person name="Herman A."/>
            <person name="Abrahante J.E."/>
            <person name="Garbe J."/>
        </authorList>
    </citation>
    <scope>NUCLEOTIDE SEQUENCE</scope>
    <source>
        <strain evidence="1">Duluth1</strain>
        <tissue evidence="1">Whole animal</tissue>
    </source>
</reference>
<comment type="caution">
    <text evidence="1">The sequence shown here is derived from an EMBL/GenBank/DDBJ whole genome shotgun (WGS) entry which is preliminary data.</text>
</comment>
<proteinExistence type="predicted"/>
<dbReference type="AlphaFoldDB" id="A0A9D4BYN0"/>
<organism evidence="1 2">
    <name type="scientific">Dreissena polymorpha</name>
    <name type="common">Zebra mussel</name>
    <name type="synonym">Mytilus polymorpha</name>
    <dbReference type="NCBI Taxonomy" id="45954"/>
    <lineage>
        <taxon>Eukaryota</taxon>
        <taxon>Metazoa</taxon>
        <taxon>Spiralia</taxon>
        <taxon>Lophotrochozoa</taxon>
        <taxon>Mollusca</taxon>
        <taxon>Bivalvia</taxon>
        <taxon>Autobranchia</taxon>
        <taxon>Heteroconchia</taxon>
        <taxon>Euheterodonta</taxon>
        <taxon>Imparidentia</taxon>
        <taxon>Neoheterodontei</taxon>
        <taxon>Myida</taxon>
        <taxon>Dreissenoidea</taxon>
        <taxon>Dreissenidae</taxon>
        <taxon>Dreissena</taxon>
    </lineage>
</organism>
<name>A0A9D4BYN0_DREPO</name>
<evidence type="ECO:0000313" key="2">
    <source>
        <dbReference type="Proteomes" id="UP000828390"/>
    </source>
</evidence>
<reference evidence="1" key="1">
    <citation type="journal article" date="2019" name="bioRxiv">
        <title>The Genome of the Zebra Mussel, Dreissena polymorpha: A Resource for Invasive Species Research.</title>
        <authorList>
            <person name="McCartney M.A."/>
            <person name="Auch B."/>
            <person name="Kono T."/>
            <person name="Mallez S."/>
            <person name="Zhang Y."/>
            <person name="Obille A."/>
            <person name="Becker A."/>
            <person name="Abrahante J.E."/>
            <person name="Garbe J."/>
            <person name="Badalamenti J.P."/>
            <person name="Herman A."/>
            <person name="Mangelson H."/>
            <person name="Liachko I."/>
            <person name="Sullivan S."/>
            <person name="Sone E.D."/>
            <person name="Koren S."/>
            <person name="Silverstein K.A.T."/>
            <person name="Beckman K.B."/>
            <person name="Gohl D.M."/>
        </authorList>
    </citation>
    <scope>NUCLEOTIDE SEQUENCE</scope>
    <source>
        <strain evidence="1">Duluth1</strain>
        <tissue evidence="1">Whole animal</tissue>
    </source>
</reference>
<sequence length="206" mass="23776">MGDDDPAKWERIRTIRRFCEKFHGRFTFDEAEAIVDNFELDVDAAVQFVLDASEQTIIVTLEKLKIKRFRESFPGRFPNGTVKLIIAHFHRDVNKAISIVKHASQEEIHSILTDSRIQNFQESFPGRFLNDEAKVIIEHFHEDVEQAASHVLNAPQEEIDAILKASRIARFLQLSSGRFSNDEAEMLVDHFAGDVTLLWISRRFIP</sequence>